<comment type="caution">
    <text evidence="3">The sequence shown here is derived from an EMBL/GenBank/DDBJ whole genome shotgun (WGS) entry which is preliminary data.</text>
</comment>
<feature type="transmembrane region" description="Helical" evidence="2">
    <location>
        <begin position="201"/>
        <end position="219"/>
    </location>
</feature>
<proteinExistence type="predicted"/>
<dbReference type="AlphaFoldDB" id="A0A9D4UGE6"/>
<evidence type="ECO:0000313" key="3">
    <source>
        <dbReference type="EMBL" id="KAI5067212.1"/>
    </source>
</evidence>
<reference evidence="3" key="1">
    <citation type="submission" date="2021-01" db="EMBL/GenBank/DDBJ databases">
        <title>Adiantum capillus-veneris genome.</title>
        <authorList>
            <person name="Fang Y."/>
            <person name="Liao Q."/>
        </authorList>
    </citation>
    <scope>NUCLEOTIDE SEQUENCE</scope>
    <source>
        <strain evidence="3">H3</strain>
        <tissue evidence="3">Leaf</tissue>
    </source>
</reference>
<name>A0A9D4UGE6_ADICA</name>
<evidence type="ECO:0000256" key="2">
    <source>
        <dbReference type="SAM" id="Phobius"/>
    </source>
</evidence>
<dbReference type="InterPro" id="IPR006461">
    <property type="entry name" value="PLAC_motif_containing"/>
</dbReference>
<evidence type="ECO:0008006" key="5">
    <source>
        <dbReference type="Google" id="ProtNLM"/>
    </source>
</evidence>
<feature type="compositionally biased region" description="Polar residues" evidence="1">
    <location>
        <begin position="352"/>
        <end position="361"/>
    </location>
</feature>
<feature type="transmembrane region" description="Helical" evidence="2">
    <location>
        <begin position="48"/>
        <end position="69"/>
    </location>
</feature>
<feature type="region of interest" description="Disordered" evidence="1">
    <location>
        <begin position="344"/>
        <end position="375"/>
    </location>
</feature>
<accession>A0A9D4UGE6</accession>
<evidence type="ECO:0000313" key="4">
    <source>
        <dbReference type="Proteomes" id="UP000886520"/>
    </source>
</evidence>
<feature type="transmembrane region" description="Helical" evidence="2">
    <location>
        <begin position="76"/>
        <end position="99"/>
    </location>
</feature>
<dbReference type="PANTHER" id="PTHR31045">
    <property type="entry name" value="PLAC8 FAMILY PROTEIN-RELATED"/>
    <property type="match status" value="1"/>
</dbReference>
<keyword evidence="2" id="KW-1133">Transmembrane helix</keyword>
<sequence length="375" mass="42086">MCLYLHPERLLHLFLLYRWQPSDIKRLRDVYCKDGTYKPHEWSSMLNVVLLLNLNCFAQYALCGLNWGYRRSDRPALGVGLCLAVAMGAPAAAGIYTILSPLGKDYEEDVEHLAEREETEKSLEKKLNNKPSIKIGRGWKKLSTLSFVARDGTLVEQPQWKGGLCDIRSDPQVTCFTMLCGFCVFGWNMERLGFGNRFVHIVTFILLCTAPYWIFFLAATNIDNSYVRHGLSYGGIVLCIFGLLYGGFWRIQMRRTYGLPAQTWCCGRAGLTDCIQWLFCSLCSLCQEVRTSEAYKIHNGKFYERYKTTLPSSNSTPNGPSPVDRGFASTTLLAPPVEAFAGKELTKLPEISETSVENGESCSPPPSRTVASVDG</sequence>
<gene>
    <name evidence="3" type="ORF">GOP47_0017740</name>
</gene>
<dbReference type="EMBL" id="JABFUD020000017">
    <property type="protein sequence ID" value="KAI5067212.1"/>
    <property type="molecule type" value="Genomic_DNA"/>
</dbReference>
<dbReference type="OrthoDB" id="6407410at2759"/>
<dbReference type="NCBIfam" id="TIGR01571">
    <property type="entry name" value="A_thal_Cys_rich"/>
    <property type="match status" value="1"/>
</dbReference>
<organism evidence="3 4">
    <name type="scientific">Adiantum capillus-veneris</name>
    <name type="common">Maidenhair fern</name>
    <dbReference type="NCBI Taxonomy" id="13818"/>
    <lineage>
        <taxon>Eukaryota</taxon>
        <taxon>Viridiplantae</taxon>
        <taxon>Streptophyta</taxon>
        <taxon>Embryophyta</taxon>
        <taxon>Tracheophyta</taxon>
        <taxon>Polypodiopsida</taxon>
        <taxon>Polypodiidae</taxon>
        <taxon>Polypodiales</taxon>
        <taxon>Pteridineae</taxon>
        <taxon>Pteridaceae</taxon>
        <taxon>Vittarioideae</taxon>
        <taxon>Adiantum</taxon>
    </lineage>
</organism>
<keyword evidence="4" id="KW-1185">Reference proteome</keyword>
<evidence type="ECO:0000256" key="1">
    <source>
        <dbReference type="SAM" id="MobiDB-lite"/>
    </source>
</evidence>
<dbReference type="Pfam" id="PF04749">
    <property type="entry name" value="PLAC8"/>
    <property type="match status" value="1"/>
</dbReference>
<dbReference type="PANTHER" id="PTHR31045:SF30">
    <property type="entry name" value="PLAC8 FAMILY PROTEIN"/>
    <property type="match status" value="1"/>
</dbReference>
<dbReference type="GO" id="GO:0009975">
    <property type="term" value="F:cyclase activity"/>
    <property type="evidence" value="ECO:0007669"/>
    <property type="project" value="TreeGrafter"/>
</dbReference>
<keyword evidence="2" id="KW-0812">Transmembrane</keyword>
<protein>
    <recommendedName>
        <fullName evidence="5">PLAC8 family protein</fullName>
    </recommendedName>
</protein>
<dbReference type="Proteomes" id="UP000886520">
    <property type="component" value="Chromosome 17"/>
</dbReference>
<dbReference type="GO" id="GO:0051762">
    <property type="term" value="P:sesquiterpene biosynthetic process"/>
    <property type="evidence" value="ECO:0007669"/>
    <property type="project" value="TreeGrafter"/>
</dbReference>
<keyword evidence="2" id="KW-0472">Membrane</keyword>
<feature type="transmembrane region" description="Helical" evidence="2">
    <location>
        <begin position="231"/>
        <end position="249"/>
    </location>
</feature>